<protein>
    <submittedName>
        <fullName evidence="2">Uncharacterized protein</fullName>
    </submittedName>
</protein>
<proteinExistence type="predicted"/>
<comment type="caution">
    <text evidence="2">The sequence shown here is derived from an EMBL/GenBank/DDBJ whole genome shotgun (WGS) entry which is preliminary data.</text>
</comment>
<feature type="region of interest" description="Disordered" evidence="1">
    <location>
        <begin position="123"/>
        <end position="142"/>
    </location>
</feature>
<feature type="compositionally biased region" description="Polar residues" evidence="1">
    <location>
        <begin position="132"/>
        <end position="142"/>
    </location>
</feature>
<reference evidence="2" key="1">
    <citation type="submission" date="2020-12" db="EMBL/GenBank/DDBJ databases">
        <authorList>
            <person name="Iha C."/>
        </authorList>
    </citation>
    <scope>NUCLEOTIDE SEQUENCE</scope>
</reference>
<sequence length="455" mass="49228">MGSGDTSFWENGFMGMPALEAFFGGQWSHPREFLSNSMKELLIIPAKKTMSDIVRCIDLKFRTTSEGWNGEEANSRQQAIEKKKCLGINQLQAQTSGVLGRSFSAGDGQGSPWAIQAVHIGSDEAESDDATSEQTDSTELTDQHMHLSSVTSAEESEIVATFKSVGNPLSSDVAEEEAESAGFVAVDNPMFDSSSIESDCDCSDRISNDDVKNYDVWENPEFLESISEVDRTLEEGQSPVTTLMTENPLFQEGFADKRATSLSNPLFENDSDVDCDDTACSTASYSDSDTNALRAEIPVMGWKVGQVGLFDSASELLDALARAESGASTQRWGWHGYDIDSEPPTPKLRNSSSDQGHISLTILVPQESCVVSMDPGWISIGDAGRAGIDGIDSKPSKPMRRTCLGALTRKNLADLSAKICCRVVCLIDCLLSMCQSCFPPVVGDYLPGSEYVMGL</sequence>
<organism evidence="2 3">
    <name type="scientific">Ostreobium quekettii</name>
    <dbReference type="NCBI Taxonomy" id="121088"/>
    <lineage>
        <taxon>Eukaryota</taxon>
        <taxon>Viridiplantae</taxon>
        <taxon>Chlorophyta</taxon>
        <taxon>core chlorophytes</taxon>
        <taxon>Ulvophyceae</taxon>
        <taxon>TCBD clade</taxon>
        <taxon>Bryopsidales</taxon>
        <taxon>Ostreobineae</taxon>
        <taxon>Ostreobiaceae</taxon>
        <taxon>Ostreobium</taxon>
    </lineage>
</organism>
<dbReference type="EMBL" id="CAJHUC010002518">
    <property type="protein sequence ID" value="CAD7703922.1"/>
    <property type="molecule type" value="Genomic_DNA"/>
</dbReference>
<keyword evidence="3" id="KW-1185">Reference proteome</keyword>
<gene>
    <name evidence="2" type="ORF">OSTQU699_LOCUS9279</name>
</gene>
<dbReference type="Proteomes" id="UP000708148">
    <property type="component" value="Unassembled WGS sequence"/>
</dbReference>
<feature type="non-terminal residue" evidence="2">
    <location>
        <position position="455"/>
    </location>
</feature>
<name>A0A8S1JA75_9CHLO</name>
<dbReference type="AlphaFoldDB" id="A0A8S1JA75"/>
<accession>A0A8S1JA75</accession>
<evidence type="ECO:0000313" key="3">
    <source>
        <dbReference type="Proteomes" id="UP000708148"/>
    </source>
</evidence>
<evidence type="ECO:0000313" key="2">
    <source>
        <dbReference type="EMBL" id="CAD7703922.1"/>
    </source>
</evidence>
<evidence type="ECO:0000256" key="1">
    <source>
        <dbReference type="SAM" id="MobiDB-lite"/>
    </source>
</evidence>